<name>A0A0B1TG63_OESDE</name>
<feature type="region of interest" description="Disordered" evidence="1">
    <location>
        <begin position="44"/>
        <end position="64"/>
    </location>
</feature>
<gene>
    <name evidence="2" type="ORF">OESDEN_03821</name>
</gene>
<dbReference type="OrthoDB" id="5842689at2759"/>
<keyword evidence="3" id="KW-1185">Reference proteome</keyword>
<reference evidence="2 3" key="1">
    <citation type="submission" date="2014-03" db="EMBL/GenBank/DDBJ databases">
        <title>Draft genome of the hookworm Oesophagostomum dentatum.</title>
        <authorList>
            <person name="Mitreva M."/>
        </authorList>
    </citation>
    <scope>NUCLEOTIDE SEQUENCE [LARGE SCALE GENOMIC DNA]</scope>
    <source>
        <strain evidence="2 3">OD-Hann</strain>
    </source>
</reference>
<evidence type="ECO:0000256" key="1">
    <source>
        <dbReference type="SAM" id="MobiDB-lite"/>
    </source>
</evidence>
<dbReference type="EMBL" id="KN549727">
    <property type="protein sequence ID" value="KHJ96219.1"/>
    <property type="molecule type" value="Genomic_DNA"/>
</dbReference>
<sequence length="139" mass="15831">MTTENPQRPCALFQKLRSEVRPPLMMRRDQRLRLMPCSFEEIAESEEEDIQLPERTSTEGRSPYALTLPSLFAEKRPASPQSPVCARKFAPPRLCRGFHDPMAPRRCSSNFMFSSPSPDRPDTDFFTLPPILEGVTTSS</sequence>
<evidence type="ECO:0000313" key="3">
    <source>
        <dbReference type="Proteomes" id="UP000053660"/>
    </source>
</evidence>
<proteinExistence type="predicted"/>
<organism evidence="2 3">
    <name type="scientific">Oesophagostomum dentatum</name>
    <name type="common">Nodular worm</name>
    <dbReference type="NCBI Taxonomy" id="61180"/>
    <lineage>
        <taxon>Eukaryota</taxon>
        <taxon>Metazoa</taxon>
        <taxon>Ecdysozoa</taxon>
        <taxon>Nematoda</taxon>
        <taxon>Chromadorea</taxon>
        <taxon>Rhabditida</taxon>
        <taxon>Rhabditina</taxon>
        <taxon>Rhabditomorpha</taxon>
        <taxon>Strongyloidea</taxon>
        <taxon>Strongylidae</taxon>
        <taxon>Oesophagostomum</taxon>
    </lineage>
</organism>
<protein>
    <submittedName>
        <fullName evidence="2">Uncharacterized protein</fullName>
    </submittedName>
</protein>
<dbReference type="Proteomes" id="UP000053660">
    <property type="component" value="Unassembled WGS sequence"/>
</dbReference>
<dbReference type="AlphaFoldDB" id="A0A0B1TG63"/>
<feature type="region of interest" description="Disordered" evidence="1">
    <location>
        <begin position="113"/>
        <end position="139"/>
    </location>
</feature>
<accession>A0A0B1TG63</accession>
<evidence type="ECO:0000313" key="2">
    <source>
        <dbReference type="EMBL" id="KHJ96219.1"/>
    </source>
</evidence>